<organism evidence="2 3">
    <name type="scientific">Araneus ventricosus</name>
    <name type="common">Orbweaver spider</name>
    <name type="synonym">Epeira ventricosa</name>
    <dbReference type="NCBI Taxonomy" id="182803"/>
    <lineage>
        <taxon>Eukaryota</taxon>
        <taxon>Metazoa</taxon>
        <taxon>Ecdysozoa</taxon>
        <taxon>Arthropoda</taxon>
        <taxon>Chelicerata</taxon>
        <taxon>Arachnida</taxon>
        <taxon>Araneae</taxon>
        <taxon>Araneomorphae</taxon>
        <taxon>Entelegynae</taxon>
        <taxon>Araneoidea</taxon>
        <taxon>Araneidae</taxon>
        <taxon>Araneus</taxon>
    </lineage>
</organism>
<dbReference type="Proteomes" id="UP000499080">
    <property type="component" value="Unassembled WGS sequence"/>
</dbReference>
<dbReference type="InterPro" id="IPR036397">
    <property type="entry name" value="RNaseH_sf"/>
</dbReference>
<evidence type="ECO:0000313" key="2">
    <source>
        <dbReference type="EMBL" id="GBN85931.1"/>
    </source>
</evidence>
<dbReference type="SUPFAM" id="SSF53098">
    <property type="entry name" value="Ribonuclease H-like"/>
    <property type="match status" value="1"/>
</dbReference>
<protein>
    <recommendedName>
        <fullName evidence="1">RNase H type-1 domain-containing protein</fullName>
    </recommendedName>
</protein>
<dbReference type="AlphaFoldDB" id="A0A4Y2SDD4"/>
<dbReference type="Gene3D" id="3.30.420.10">
    <property type="entry name" value="Ribonuclease H-like superfamily/Ribonuclease H"/>
    <property type="match status" value="1"/>
</dbReference>
<accession>A0A4Y2SDD4</accession>
<evidence type="ECO:0000259" key="1">
    <source>
        <dbReference type="PROSITE" id="PS50879"/>
    </source>
</evidence>
<dbReference type="PROSITE" id="PS50879">
    <property type="entry name" value="RNASE_H_1"/>
    <property type="match status" value="1"/>
</dbReference>
<name>A0A4Y2SDD4_ARAVE</name>
<evidence type="ECO:0000313" key="3">
    <source>
        <dbReference type="Proteomes" id="UP000499080"/>
    </source>
</evidence>
<reference evidence="2 3" key="1">
    <citation type="journal article" date="2019" name="Sci. Rep.">
        <title>Orb-weaving spider Araneus ventricosus genome elucidates the spidroin gene catalogue.</title>
        <authorList>
            <person name="Kono N."/>
            <person name="Nakamura H."/>
            <person name="Ohtoshi R."/>
            <person name="Moran D.A.P."/>
            <person name="Shinohara A."/>
            <person name="Yoshida Y."/>
            <person name="Fujiwara M."/>
            <person name="Mori M."/>
            <person name="Tomita M."/>
            <person name="Arakawa K."/>
        </authorList>
    </citation>
    <scope>NUCLEOTIDE SEQUENCE [LARGE SCALE GENOMIC DNA]</scope>
</reference>
<dbReference type="GO" id="GO:0003676">
    <property type="term" value="F:nucleic acid binding"/>
    <property type="evidence" value="ECO:0007669"/>
    <property type="project" value="InterPro"/>
</dbReference>
<dbReference type="OrthoDB" id="411823at2759"/>
<proteinExistence type="predicted"/>
<dbReference type="InterPro" id="IPR012337">
    <property type="entry name" value="RNaseH-like_sf"/>
</dbReference>
<dbReference type="GO" id="GO:0004523">
    <property type="term" value="F:RNA-DNA hybrid ribonuclease activity"/>
    <property type="evidence" value="ECO:0007669"/>
    <property type="project" value="InterPro"/>
</dbReference>
<comment type="caution">
    <text evidence="2">The sequence shown here is derived from an EMBL/GenBank/DDBJ whole genome shotgun (WGS) entry which is preliminary data.</text>
</comment>
<gene>
    <name evidence="2" type="ORF">AVEN_49850_1</name>
</gene>
<dbReference type="Pfam" id="PF00075">
    <property type="entry name" value="RNase_H"/>
    <property type="match status" value="1"/>
</dbReference>
<feature type="domain" description="RNase H type-1" evidence="1">
    <location>
        <begin position="55"/>
        <end position="178"/>
    </location>
</feature>
<keyword evidence="3" id="KW-1185">Reference proteome</keyword>
<sequence>MGAVYIRVARLITSSNLSDSNFSPNHFERKLSTVNLNPALYNIKDRINLGDHQISEDIINILTNGSKIQDKTGSAYCLWSYNTVTEQWMVILNGHNSVFQAEIVAIREACIRACQFSKQSTIWSDSNSSLLSASSFKSESPIPYYIQQILHNSTTINLAWVKAQDGTPGNESADHLAK</sequence>
<dbReference type="EMBL" id="BGPR01021022">
    <property type="protein sequence ID" value="GBN85931.1"/>
    <property type="molecule type" value="Genomic_DNA"/>
</dbReference>
<dbReference type="InterPro" id="IPR002156">
    <property type="entry name" value="RNaseH_domain"/>
</dbReference>